<dbReference type="InterPro" id="IPR017972">
    <property type="entry name" value="Cyt_P450_CS"/>
</dbReference>
<dbReference type="CDD" id="cd11058">
    <property type="entry name" value="CYP60B-like"/>
    <property type="match status" value="1"/>
</dbReference>
<keyword evidence="6 8" id="KW-0408">Iron</keyword>
<organism evidence="11 12">
    <name type="scientific">Aspergillus leporis</name>
    <dbReference type="NCBI Taxonomy" id="41062"/>
    <lineage>
        <taxon>Eukaryota</taxon>
        <taxon>Fungi</taxon>
        <taxon>Dikarya</taxon>
        <taxon>Ascomycota</taxon>
        <taxon>Pezizomycotina</taxon>
        <taxon>Eurotiomycetes</taxon>
        <taxon>Eurotiomycetidae</taxon>
        <taxon>Eurotiales</taxon>
        <taxon>Aspergillaceae</taxon>
        <taxon>Aspergillus</taxon>
        <taxon>Aspergillus subgen. Circumdati</taxon>
    </lineage>
</organism>
<dbReference type="InterPro" id="IPR036396">
    <property type="entry name" value="Cyt_P450_sf"/>
</dbReference>
<dbReference type="InterPro" id="IPR050121">
    <property type="entry name" value="Cytochrome_P450_monoxygenase"/>
</dbReference>
<dbReference type="GO" id="GO:0020037">
    <property type="term" value="F:heme binding"/>
    <property type="evidence" value="ECO:0007669"/>
    <property type="project" value="InterPro"/>
</dbReference>
<evidence type="ECO:0000313" key="12">
    <source>
        <dbReference type="Proteomes" id="UP000326565"/>
    </source>
</evidence>
<dbReference type="PANTHER" id="PTHR24305:SF230">
    <property type="entry name" value="P450, PUTATIVE (EUROFUNG)-RELATED"/>
    <property type="match status" value="1"/>
</dbReference>
<dbReference type="GO" id="GO:0005506">
    <property type="term" value="F:iron ion binding"/>
    <property type="evidence" value="ECO:0007669"/>
    <property type="project" value="InterPro"/>
</dbReference>
<evidence type="ECO:0000256" key="7">
    <source>
        <dbReference type="ARBA" id="ARBA00023033"/>
    </source>
</evidence>
<evidence type="ECO:0000256" key="6">
    <source>
        <dbReference type="ARBA" id="ARBA00023004"/>
    </source>
</evidence>
<dbReference type="Proteomes" id="UP000326565">
    <property type="component" value="Unassembled WGS sequence"/>
</dbReference>
<dbReference type="GO" id="GO:0016705">
    <property type="term" value="F:oxidoreductase activity, acting on paired donors, with incorporation or reduction of molecular oxygen"/>
    <property type="evidence" value="ECO:0007669"/>
    <property type="project" value="InterPro"/>
</dbReference>
<dbReference type="GO" id="GO:0045122">
    <property type="term" value="P:aflatoxin biosynthetic process"/>
    <property type="evidence" value="ECO:0007669"/>
    <property type="project" value="UniProtKB-ARBA"/>
</dbReference>
<dbReference type="PRINTS" id="PR00463">
    <property type="entry name" value="EP450I"/>
</dbReference>
<dbReference type="EMBL" id="ML732315">
    <property type="protein sequence ID" value="KAB8070070.1"/>
    <property type="molecule type" value="Genomic_DNA"/>
</dbReference>
<dbReference type="PANTHER" id="PTHR24305">
    <property type="entry name" value="CYTOCHROME P450"/>
    <property type="match status" value="1"/>
</dbReference>
<dbReference type="AlphaFoldDB" id="A0A5N5WS86"/>
<comment type="cofactor">
    <cofactor evidence="1 8">
        <name>heme</name>
        <dbReference type="ChEBI" id="CHEBI:30413"/>
    </cofactor>
</comment>
<keyword evidence="7 9" id="KW-0503">Monooxygenase</keyword>
<dbReference type="PRINTS" id="PR00385">
    <property type="entry name" value="P450"/>
</dbReference>
<keyword evidence="5 9" id="KW-0560">Oxidoreductase</keyword>
<dbReference type="FunFam" id="1.10.630.10:FF:000047">
    <property type="entry name" value="Cytochrome P450 monooxygenase"/>
    <property type="match status" value="1"/>
</dbReference>
<dbReference type="GO" id="GO:0004497">
    <property type="term" value="F:monooxygenase activity"/>
    <property type="evidence" value="ECO:0007669"/>
    <property type="project" value="UniProtKB-KW"/>
</dbReference>
<evidence type="ECO:0000256" key="5">
    <source>
        <dbReference type="ARBA" id="ARBA00023002"/>
    </source>
</evidence>
<sequence length="496" mass="56961">MGLFQDQAGTTVTVTVATLVLYLVTKAVYNVFFHPLRSFPGPISHAISRLPYCYHVLRGNSPYKYLAFHERYGDVVRIAPDELAFSNPDAWKQIMGTHPGDDEFEKWRHFYRSISIAPVSIINGDRAEHSVLRRQLSPGFSERSLREQEPLIKQYIDLLMLRLHENCAVGSKSVDMVAWYNFTTFDIIGDLTFGRPFGSLEKSKYNPFIPMLLKSSHLCGVLFCMSFVPYLQEMTLALMPKSILKGFQRHREISIAKLNERMRLGRERNDLIEGLLGRNDELDMDVDKLEANSTVLLIAGSETTATLLSGVTYLLLRNSDTMARLTKEVRATFKSEDEIDFISVNKLTYMLACLNEALRHYPPVPIALPRVVPKGGRHIAGHFIHEDTVVGIHHWAVYHNEKYFTDPLNFHPERFLGDKKFSKDRFDLLQPFNVGPRNCLGKNLAYAEMRSILARMVYNFDMKLASDSVDWMEGQMVNFLWEKPPLNVYLTPVRRK</sequence>
<dbReference type="SUPFAM" id="SSF48264">
    <property type="entry name" value="Cytochrome P450"/>
    <property type="match status" value="1"/>
</dbReference>
<protein>
    <submittedName>
        <fullName evidence="11">Cytochrome P450 monooxygenase</fullName>
    </submittedName>
</protein>
<evidence type="ECO:0000256" key="1">
    <source>
        <dbReference type="ARBA" id="ARBA00001971"/>
    </source>
</evidence>
<keyword evidence="10" id="KW-0472">Membrane</keyword>
<gene>
    <name evidence="11" type="ORF">BDV29DRAFT_198199</name>
</gene>
<dbReference type="InterPro" id="IPR002401">
    <property type="entry name" value="Cyt_P450_E_grp-I"/>
</dbReference>
<dbReference type="PROSITE" id="PS00086">
    <property type="entry name" value="CYTOCHROME_P450"/>
    <property type="match status" value="1"/>
</dbReference>
<name>A0A5N5WS86_9EURO</name>
<evidence type="ECO:0000256" key="10">
    <source>
        <dbReference type="SAM" id="Phobius"/>
    </source>
</evidence>
<evidence type="ECO:0000256" key="3">
    <source>
        <dbReference type="ARBA" id="ARBA00022617"/>
    </source>
</evidence>
<evidence type="ECO:0000313" key="11">
    <source>
        <dbReference type="EMBL" id="KAB8070070.1"/>
    </source>
</evidence>
<evidence type="ECO:0000256" key="8">
    <source>
        <dbReference type="PIRSR" id="PIRSR602401-1"/>
    </source>
</evidence>
<keyword evidence="10" id="KW-0812">Transmembrane</keyword>
<feature type="transmembrane region" description="Helical" evidence="10">
    <location>
        <begin position="12"/>
        <end position="32"/>
    </location>
</feature>
<feature type="binding site" description="axial binding residue" evidence="8">
    <location>
        <position position="439"/>
    </location>
    <ligand>
        <name>heme</name>
        <dbReference type="ChEBI" id="CHEBI:30413"/>
    </ligand>
    <ligandPart>
        <name>Fe</name>
        <dbReference type="ChEBI" id="CHEBI:18248"/>
    </ligandPart>
</feature>
<evidence type="ECO:0000256" key="9">
    <source>
        <dbReference type="RuleBase" id="RU000461"/>
    </source>
</evidence>
<keyword evidence="4 8" id="KW-0479">Metal-binding</keyword>
<evidence type="ECO:0000256" key="4">
    <source>
        <dbReference type="ARBA" id="ARBA00022723"/>
    </source>
</evidence>
<evidence type="ECO:0000256" key="2">
    <source>
        <dbReference type="ARBA" id="ARBA00010617"/>
    </source>
</evidence>
<accession>A0A5N5WS86</accession>
<comment type="similarity">
    <text evidence="2 9">Belongs to the cytochrome P450 family.</text>
</comment>
<keyword evidence="10" id="KW-1133">Transmembrane helix</keyword>
<dbReference type="Pfam" id="PF00067">
    <property type="entry name" value="p450"/>
    <property type="match status" value="1"/>
</dbReference>
<keyword evidence="12" id="KW-1185">Reference proteome</keyword>
<reference evidence="11 12" key="1">
    <citation type="submission" date="2019-04" db="EMBL/GenBank/DDBJ databases">
        <title>Friends and foes A comparative genomics study of 23 Aspergillus species from section Flavi.</title>
        <authorList>
            <consortium name="DOE Joint Genome Institute"/>
            <person name="Kjaerbolling I."/>
            <person name="Vesth T."/>
            <person name="Frisvad J.C."/>
            <person name="Nybo J.L."/>
            <person name="Theobald S."/>
            <person name="Kildgaard S."/>
            <person name="Isbrandt T."/>
            <person name="Kuo A."/>
            <person name="Sato A."/>
            <person name="Lyhne E.K."/>
            <person name="Kogle M.E."/>
            <person name="Wiebenga A."/>
            <person name="Kun R.S."/>
            <person name="Lubbers R.J."/>
            <person name="Makela M.R."/>
            <person name="Barry K."/>
            <person name="Chovatia M."/>
            <person name="Clum A."/>
            <person name="Daum C."/>
            <person name="Haridas S."/>
            <person name="He G."/>
            <person name="LaButti K."/>
            <person name="Lipzen A."/>
            <person name="Mondo S."/>
            <person name="Riley R."/>
            <person name="Salamov A."/>
            <person name="Simmons B.A."/>
            <person name="Magnuson J.K."/>
            <person name="Henrissat B."/>
            <person name="Mortensen U.H."/>
            <person name="Larsen T.O."/>
            <person name="Devries R.P."/>
            <person name="Grigoriev I.V."/>
            <person name="Machida M."/>
            <person name="Baker S.E."/>
            <person name="Andersen M.R."/>
        </authorList>
    </citation>
    <scope>NUCLEOTIDE SEQUENCE [LARGE SCALE GENOMIC DNA]</scope>
    <source>
        <strain evidence="11 12">CBS 151.66</strain>
    </source>
</reference>
<keyword evidence="3 8" id="KW-0349">Heme</keyword>
<dbReference type="Gene3D" id="1.10.630.10">
    <property type="entry name" value="Cytochrome P450"/>
    <property type="match status" value="1"/>
</dbReference>
<dbReference type="OrthoDB" id="1470350at2759"/>
<proteinExistence type="inferred from homology"/>
<dbReference type="InterPro" id="IPR001128">
    <property type="entry name" value="Cyt_P450"/>
</dbReference>